<dbReference type="InterPro" id="IPR010982">
    <property type="entry name" value="Lambda_DNA-bd_dom_sf"/>
</dbReference>
<evidence type="ECO:0000259" key="1">
    <source>
        <dbReference type="PROSITE" id="PS50943"/>
    </source>
</evidence>
<dbReference type="PROSITE" id="PS50943">
    <property type="entry name" value="HTH_CROC1"/>
    <property type="match status" value="1"/>
</dbReference>
<reference evidence="2 3" key="1">
    <citation type="journal article" date="2015" name="Genome Announc.">
        <title>Expanding the biotechnology potential of lactobacilli through comparative genomics of 213 strains and associated genera.</title>
        <authorList>
            <person name="Sun Z."/>
            <person name="Harris H.M."/>
            <person name="McCann A."/>
            <person name="Guo C."/>
            <person name="Argimon S."/>
            <person name="Zhang W."/>
            <person name="Yang X."/>
            <person name="Jeffery I.B."/>
            <person name="Cooney J.C."/>
            <person name="Kagawa T.F."/>
            <person name="Liu W."/>
            <person name="Song Y."/>
            <person name="Salvetti E."/>
            <person name="Wrobel A."/>
            <person name="Rasinkangas P."/>
            <person name="Parkhill J."/>
            <person name="Rea M.C."/>
            <person name="O'Sullivan O."/>
            <person name="Ritari J."/>
            <person name="Douillard F.P."/>
            <person name="Paul Ross R."/>
            <person name="Yang R."/>
            <person name="Briner A.E."/>
            <person name="Felis G.E."/>
            <person name="de Vos W.M."/>
            <person name="Barrangou R."/>
            <person name="Klaenhammer T.R."/>
            <person name="Caufield P.W."/>
            <person name="Cui Y."/>
            <person name="Zhang H."/>
            <person name="O'Toole P.W."/>
        </authorList>
    </citation>
    <scope>NUCLEOTIDE SEQUENCE [LARGE SCALE GENOMIC DNA]</scope>
    <source>
        <strain evidence="2 3">LMG 26013</strain>
    </source>
</reference>
<dbReference type="GO" id="GO:0003677">
    <property type="term" value="F:DNA binding"/>
    <property type="evidence" value="ECO:0007669"/>
    <property type="project" value="InterPro"/>
</dbReference>
<keyword evidence="3" id="KW-1185">Reference proteome</keyword>
<dbReference type="Gene3D" id="1.10.260.40">
    <property type="entry name" value="lambda repressor-like DNA-binding domains"/>
    <property type="match status" value="1"/>
</dbReference>
<feature type="domain" description="HTH cro/C1-type" evidence="1">
    <location>
        <begin position="15"/>
        <end position="54"/>
    </location>
</feature>
<dbReference type="Proteomes" id="UP000051783">
    <property type="component" value="Unassembled WGS sequence"/>
</dbReference>
<gene>
    <name evidence="2" type="ORF">IV64_GL001474</name>
</gene>
<organism evidence="2 3">
    <name type="scientific">Lactiplantibacillus xiangfangensis</name>
    <dbReference type="NCBI Taxonomy" id="942150"/>
    <lineage>
        <taxon>Bacteria</taxon>
        <taxon>Bacillati</taxon>
        <taxon>Bacillota</taxon>
        <taxon>Bacilli</taxon>
        <taxon>Lactobacillales</taxon>
        <taxon>Lactobacillaceae</taxon>
        <taxon>Lactiplantibacillus</taxon>
    </lineage>
</organism>
<evidence type="ECO:0000313" key="2">
    <source>
        <dbReference type="EMBL" id="KRO07547.1"/>
    </source>
</evidence>
<proteinExistence type="predicted"/>
<dbReference type="EMBL" id="JQCL01000103">
    <property type="protein sequence ID" value="KRO07547.1"/>
    <property type="molecule type" value="Genomic_DNA"/>
</dbReference>
<protein>
    <recommendedName>
        <fullName evidence="1">HTH cro/C1-type domain-containing protein</fullName>
    </recommendedName>
</protein>
<sequence length="62" mass="7158">MILGARLLKIDDVTKGTGISRTTLTNIYYRKSENIELKTLRKICDFLQIPLSELIEYTPQTK</sequence>
<dbReference type="PATRIC" id="fig|942150.3.peg.1518"/>
<dbReference type="STRING" id="942150.IV64_GL001474"/>
<dbReference type="SUPFAM" id="SSF47413">
    <property type="entry name" value="lambda repressor-like DNA-binding domains"/>
    <property type="match status" value="1"/>
</dbReference>
<evidence type="ECO:0000313" key="3">
    <source>
        <dbReference type="Proteomes" id="UP000051783"/>
    </source>
</evidence>
<dbReference type="InterPro" id="IPR001387">
    <property type="entry name" value="Cro/C1-type_HTH"/>
</dbReference>
<accession>A0A0R2M6D9</accession>
<dbReference type="Pfam" id="PF13443">
    <property type="entry name" value="HTH_26"/>
    <property type="match status" value="1"/>
</dbReference>
<name>A0A0R2M6D9_9LACO</name>
<comment type="caution">
    <text evidence="2">The sequence shown here is derived from an EMBL/GenBank/DDBJ whole genome shotgun (WGS) entry which is preliminary data.</text>
</comment>
<dbReference type="AlphaFoldDB" id="A0A0R2M6D9"/>